<dbReference type="InterPro" id="IPR005952">
    <property type="entry name" value="Phosphogly_mut1"/>
</dbReference>
<dbReference type="SMART" id="SM00855">
    <property type="entry name" value="PGAM"/>
    <property type="match status" value="1"/>
</dbReference>
<evidence type="ECO:0000256" key="5">
    <source>
        <dbReference type="PIRSR" id="PIRSR613078-1"/>
    </source>
</evidence>
<dbReference type="GO" id="GO:0004619">
    <property type="term" value="F:phosphoglycerate mutase activity"/>
    <property type="evidence" value="ECO:0007669"/>
    <property type="project" value="UniProtKB-EC"/>
</dbReference>
<evidence type="ECO:0000313" key="8">
    <source>
        <dbReference type="Proteomes" id="UP000824007"/>
    </source>
</evidence>
<keyword evidence="4" id="KW-0413">Isomerase</keyword>
<feature type="active site" description="Tele-phosphohistidine intermediate" evidence="5">
    <location>
        <position position="8"/>
    </location>
</feature>
<feature type="binding site" evidence="6">
    <location>
        <position position="59"/>
    </location>
    <ligand>
        <name>substrate</name>
    </ligand>
</feature>
<dbReference type="InterPro" id="IPR001345">
    <property type="entry name" value="PG/BPGM_mutase_AS"/>
</dbReference>
<evidence type="ECO:0000313" key="7">
    <source>
        <dbReference type="EMBL" id="HIY61029.1"/>
    </source>
</evidence>
<dbReference type="PIRSF" id="PIRSF000709">
    <property type="entry name" value="6PFK_2-Ptase"/>
    <property type="match status" value="1"/>
</dbReference>
<evidence type="ECO:0000256" key="2">
    <source>
        <dbReference type="ARBA" id="ARBA00012028"/>
    </source>
</evidence>
<dbReference type="EC" id="5.4.2.11" evidence="2"/>
<dbReference type="PROSITE" id="PS00175">
    <property type="entry name" value="PG_MUTASE"/>
    <property type="match status" value="1"/>
</dbReference>
<protein>
    <recommendedName>
        <fullName evidence="2">phosphoglycerate mutase (2,3-diphosphoglycerate-dependent)</fullName>
        <ecNumber evidence="2">5.4.2.11</ecNumber>
    </recommendedName>
</protein>
<dbReference type="GO" id="GO:0005524">
    <property type="term" value="F:ATP binding"/>
    <property type="evidence" value="ECO:0007669"/>
    <property type="project" value="InterPro"/>
</dbReference>
<dbReference type="EMBL" id="DXDD01000126">
    <property type="protein sequence ID" value="HIY61029.1"/>
    <property type="molecule type" value="Genomic_DNA"/>
</dbReference>
<dbReference type="Proteomes" id="UP000824007">
    <property type="component" value="Unassembled WGS sequence"/>
</dbReference>
<keyword evidence="3" id="KW-0324">Glycolysis</keyword>
<dbReference type="InterPro" id="IPR029033">
    <property type="entry name" value="His_PPase_superfam"/>
</dbReference>
<evidence type="ECO:0000256" key="3">
    <source>
        <dbReference type="ARBA" id="ARBA00023152"/>
    </source>
</evidence>
<dbReference type="InterPro" id="IPR013078">
    <property type="entry name" value="His_Pase_superF_clade-1"/>
</dbReference>
<dbReference type="Pfam" id="PF00300">
    <property type="entry name" value="His_Phos_1"/>
    <property type="match status" value="1"/>
</dbReference>
<dbReference type="GO" id="GO:0006003">
    <property type="term" value="P:fructose 2,6-bisphosphate metabolic process"/>
    <property type="evidence" value="ECO:0007669"/>
    <property type="project" value="InterPro"/>
</dbReference>
<evidence type="ECO:0000256" key="1">
    <source>
        <dbReference type="ARBA" id="ARBA00006717"/>
    </source>
</evidence>
<sequence>MKLLLTRHGETDWNLQRRIQGSTDTDLNENGRRQALQLSENLLPSENRPHIIYTSGMKRARETARIVSERLGVPCLVHPGLEEMNFGLWEGLTWEQVEERYPEPYQTWIADRRYFCPPEGESYQELLERTVPALQDIVRAEGGSGSDSRILLVTHSSVLISLLSYLNRTPFEEMVKRYKAPNAQVVELDAKWLEE</sequence>
<feature type="active site" description="Proton donor/acceptor" evidence="5">
    <location>
        <position position="83"/>
    </location>
</feature>
<dbReference type="SUPFAM" id="SSF53254">
    <property type="entry name" value="Phosphoglycerate mutase-like"/>
    <property type="match status" value="1"/>
</dbReference>
<dbReference type="CDD" id="cd07067">
    <property type="entry name" value="HP_PGM_like"/>
    <property type="match status" value="1"/>
</dbReference>
<dbReference type="AlphaFoldDB" id="A0A9D2C7K7"/>
<dbReference type="PRINTS" id="PR00991">
    <property type="entry name" value="6PFRUCTKNASE"/>
</dbReference>
<dbReference type="InterPro" id="IPR003094">
    <property type="entry name" value="6Pfruct_kin"/>
</dbReference>
<name>A0A9D2C7K7_9FIRM</name>
<dbReference type="PANTHER" id="PTHR11931">
    <property type="entry name" value="PHOSPHOGLYCERATE MUTASE"/>
    <property type="match status" value="1"/>
</dbReference>
<proteinExistence type="inferred from homology"/>
<reference evidence="7" key="2">
    <citation type="submission" date="2021-04" db="EMBL/GenBank/DDBJ databases">
        <authorList>
            <person name="Gilroy R."/>
        </authorList>
    </citation>
    <scope>NUCLEOTIDE SEQUENCE</scope>
    <source>
        <strain evidence="7">ChiSxjej3B15-24422</strain>
    </source>
</reference>
<comment type="caution">
    <text evidence="7">The sequence shown here is derived from an EMBL/GenBank/DDBJ whole genome shotgun (WGS) entry which is preliminary data.</text>
</comment>
<evidence type="ECO:0000256" key="6">
    <source>
        <dbReference type="PIRSR" id="PIRSR613078-2"/>
    </source>
</evidence>
<gene>
    <name evidence="7" type="ORF">H9831_10200</name>
</gene>
<reference evidence="7" key="1">
    <citation type="journal article" date="2021" name="PeerJ">
        <title>Extensive microbial diversity within the chicken gut microbiome revealed by metagenomics and culture.</title>
        <authorList>
            <person name="Gilroy R."/>
            <person name="Ravi A."/>
            <person name="Getino M."/>
            <person name="Pursley I."/>
            <person name="Horton D.L."/>
            <person name="Alikhan N.F."/>
            <person name="Baker D."/>
            <person name="Gharbi K."/>
            <person name="Hall N."/>
            <person name="Watson M."/>
            <person name="Adriaenssens E.M."/>
            <person name="Foster-Nyarko E."/>
            <person name="Jarju S."/>
            <person name="Secka A."/>
            <person name="Antonio M."/>
            <person name="Oren A."/>
            <person name="Chaudhuri R.R."/>
            <person name="La Ragione R."/>
            <person name="Hildebrand F."/>
            <person name="Pallen M.J."/>
        </authorList>
    </citation>
    <scope>NUCLEOTIDE SEQUENCE</scope>
    <source>
        <strain evidence="7">ChiSxjej3B15-24422</strain>
    </source>
</reference>
<dbReference type="GO" id="GO:0006096">
    <property type="term" value="P:glycolytic process"/>
    <property type="evidence" value="ECO:0007669"/>
    <property type="project" value="UniProtKB-KW"/>
</dbReference>
<accession>A0A9D2C7K7</accession>
<feature type="binding site" evidence="6">
    <location>
        <begin position="7"/>
        <end position="14"/>
    </location>
    <ligand>
        <name>substrate</name>
    </ligand>
</feature>
<organism evidence="7 8">
    <name type="scientific">Candidatus Eisenbergiella pullistercoris</name>
    <dbReference type="NCBI Taxonomy" id="2838555"/>
    <lineage>
        <taxon>Bacteria</taxon>
        <taxon>Bacillati</taxon>
        <taxon>Bacillota</taxon>
        <taxon>Clostridia</taxon>
        <taxon>Lachnospirales</taxon>
        <taxon>Lachnospiraceae</taxon>
        <taxon>Eisenbergiella</taxon>
    </lineage>
</organism>
<evidence type="ECO:0000256" key="4">
    <source>
        <dbReference type="ARBA" id="ARBA00023235"/>
    </source>
</evidence>
<dbReference type="Gene3D" id="3.40.50.1240">
    <property type="entry name" value="Phosphoglycerate mutase-like"/>
    <property type="match status" value="1"/>
</dbReference>
<comment type="similarity">
    <text evidence="1">Belongs to the phosphoglycerate mutase family. BPG-dependent PGAM subfamily.</text>
</comment>